<feature type="region of interest" description="Disordered" evidence="1">
    <location>
        <begin position="248"/>
        <end position="290"/>
    </location>
</feature>
<gene>
    <name evidence="2" type="ORF">GGI25_004655</name>
</gene>
<evidence type="ECO:0000313" key="2">
    <source>
        <dbReference type="EMBL" id="KAJ2673600.1"/>
    </source>
</evidence>
<protein>
    <submittedName>
        <fullName evidence="2">Uncharacterized protein</fullName>
    </submittedName>
</protein>
<sequence length="428" mass="46197">MSTALQARESTGMGDEAEERLSTIEALALETRHTRHISRERCTHRLQRTRSVPTTSPLIILPQAVLPASIRPGHTVSHSLSSLYADTLGASNTVAAPSGTLSPQYTLVNSDGASLRVHTGSIRERHTNRMATEDDSFDSRVSDSLFLFSTNTVPSMVFSPPRNLYYVREEDELGASRGLVGHVRSYPGADENDAFSMVSGFSDGMSTARMRMATDRAYNALRIGPNAAAAAASLLNYYNNVRPISLATSSDPGMPSAGSVSEYYYNTDEPARPSSDSGSSQGLESNSENADMVSIVRSDVAVYGGEDVKFPFLPDNLSELGGSAYSPDAVVSPASYELASGPHTYRLGGGAKIHKKRRDQAEELSGRAVYAGVPHRGHFYSRYRSGSGIGRDQVIVRATTPQPSATSPTVVRPNAIMRFLRRITPKNQ</sequence>
<dbReference type="Proteomes" id="UP001151518">
    <property type="component" value="Unassembled WGS sequence"/>
</dbReference>
<organism evidence="2 3">
    <name type="scientific">Coemansia spiralis</name>
    <dbReference type="NCBI Taxonomy" id="417178"/>
    <lineage>
        <taxon>Eukaryota</taxon>
        <taxon>Fungi</taxon>
        <taxon>Fungi incertae sedis</taxon>
        <taxon>Zoopagomycota</taxon>
        <taxon>Kickxellomycotina</taxon>
        <taxon>Kickxellomycetes</taxon>
        <taxon>Kickxellales</taxon>
        <taxon>Kickxellaceae</taxon>
        <taxon>Coemansia</taxon>
    </lineage>
</organism>
<dbReference type="AlphaFoldDB" id="A0A9W8G4E8"/>
<name>A0A9W8G4E8_9FUNG</name>
<dbReference type="OrthoDB" id="5585989at2759"/>
<evidence type="ECO:0000313" key="3">
    <source>
        <dbReference type="Proteomes" id="UP001151518"/>
    </source>
</evidence>
<comment type="caution">
    <text evidence="2">The sequence shown here is derived from an EMBL/GenBank/DDBJ whole genome shotgun (WGS) entry which is preliminary data.</text>
</comment>
<dbReference type="EMBL" id="JANBTW010000066">
    <property type="protein sequence ID" value="KAJ2673600.1"/>
    <property type="molecule type" value="Genomic_DNA"/>
</dbReference>
<feature type="compositionally biased region" description="Low complexity" evidence="1">
    <location>
        <begin position="274"/>
        <end position="289"/>
    </location>
</feature>
<proteinExistence type="predicted"/>
<accession>A0A9W8G4E8</accession>
<evidence type="ECO:0000256" key="1">
    <source>
        <dbReference type="SAM" id="MobiDB-lite"/>
    </source>
</evidence>
<reference evidence="2" key="1">
    <citation type="submission" date="2022-07" db="EMBL/GenBank/DDBJ databases">
        <title>Phylogenomic reconstructions and comparative analyses of Kickxellomycotina fungi.</title>
        <authorList>
            <person name="Reynolds N.K."/>
            <person name="Stajich J.E."/>
            <person name="Barry K."/>
            <person name="Grigoriev I.V."/>
            <person name="Crous P."/>
            <person name="Smith M.E."/>
        </authorList>
    </citation>
    <scope>NUCLEOTIDE SEQUENCE</scope>
    <source>
        <strain evidence="2">NRRL 3115</strain>
    </source>
</reference>